<dbReference type="InterPro" id="IPR020449">
    <property type="entry name" value="Tscrpt_reg_AraC-type_HTH"/>
</dbReference>
<dbReference type="PRINTS" id="PR00032">
    <property type="entry name" value="HTHARAC"/>
</dbReference>
<dbReference type="InterPro" id="IPR001789">
    <property type="entry name" value="Sig_transdc_resp-reg_receiver"/>
</dbReference>
<dbReference type="Pfam" id="PF00072">
    <property type="entry name" value="Response_reg"/>
    <property type="match status" value="1"/>
</dbReference>
<dbReference type="Gene3D" id="3.40.50.2300">
    <property type="match status" value="1"/>
</dbReference>
<dbReference type="SMART" id="SM00342">
    <property type="entry name" value="HTH_ARAC"/>
    <property type="match status" value="1"/>
</dbReference>
<proteinExistence type="predicted"/>
<dbReference type="SUPFAM" id="SSF52172">
    <property type="entry name" value="CheY-like"/>
    <property type="match status" value="1"/>
</dbReference>
<keyword evidence="8" id="KW-1185">Reference proteome</keyword>
<name>A0ABV6JIU2_9BACL</name>
<dbReference type="PROSITE" id="PS01124">
    <property type="entry name" value="HTH_ARAC_FAMILY_2"/>
    <property type="match status" value="1"/>
</dbReference>
<keyword evidence="1" id="KW-0805">Transcription regulation</keyword>
<feature type="modified residue" description="4-aspartylphosphate" evidence="4">
    <location>
        <position position="54"/>
    </location>
</feature>
<feature type="domain" description="HTH araC/xylS-type" evidence="5">
    <location>
        <begin position="414"/>
        <end position="512"/>
    </location>
</feature>
<dbReference type="SMART" id="SM00448">
    <property type="entry name" value="REC"/>
    <property type="match status" value="1"/>
</dbReference>
<dbReference type="EMBL" id="JBHLVF010000047">
    <property type="protein sequence ID" value="MFC0395826.1"/>
    <property type="molecule type" value="Genomic_DNA"/>
</dbReference>
<dbReference type="InterPro" id="IPR009057">
    <property type="entry name" value="Homeodomain-like_sf"/>
</dbReference>
<protein>
    <submittedName>
        <fullName evidence="7">Response regulator</fullName>
    </submittedName>
</protein>
<evidence type="ECO:0000313" key="7">
    <source>
        <dbReference type="EMBL" id="MFC0395826.1"/>
    </source>
</evidence>
<organism evidence="7 8">
    <name type="scientific">Paenibacillus mendelii</name>
    <dbReference type="NCBI Taxonomy" id="206163"/>
    <lineage>
        <taxon>Bacteria</taxon>
        <taxon>Bacillati</taxon>
        <taxon>Bacillota</taxon>
        <taxon>Bacilli</taxon>
        <taxon>Bacillales</taxon>
        <taxon>Paenibacillaceae</taxon>
        <taxon>Paenibacillus</taxon>
    </lineage>
</organism>
<dbReference type="PANTHER" id="PTHR43280:SF28">
    <property type="entry name" value="HTH-TYPE TRANSCRIPTIONAL ACTIVATOR RHAS"/>
    <property type="match status" value="1"/>
</dbReference>
<dbReference type="Gene3D" id="1.10.10.60">
    <property type="entry name" value="Homeodomain-like"/>
    <property type="match status" value="2"/>
</dbReference>
<comment type="caution">
    <text evidence="7">The sequence shown here is derived from an EMBL/GenBank/DDBJ whole genome shotgun (WGS) entry which is preliminary data.</text>
</comment>
<dbReference type="PANTHER" id="PTHR43280">
    <property type="entry name" value="ARAC-FAMILY TRANSCRIPTIONAL REGULATOR"/>
    <property type="match status" value="1"/>
</dbReference>
<sequence length="518" mass="59794">MRIVVVDDEKGIRDYIGKMPHWREAGCEVVGLAANGQEALECIRMLRPDLVVTDIMMPVMDGIELASRIRQEYRGMPVMFLTAYGEFEYAQQAVKLGVVDFITKPFQPEVLVKSVKLLEPYALRQHEWVWQDEFFAYFGSGNYSDVAKQSWLEVRGIAARPYMLMYVDLDQSAVAEAYSGAPISRLRLKDRIEAELGQGGWSYWSALSASGIYFLLFDRKEQIPPVSASDIMESARTILSLLGGSSSGSVSIGISEPMESFLQLPEAIRQVKQCMEYRMLLGNGSLIAYEALDDLYIRQTERRHHMIQEFMKLIGDGRWEEANDYLQASYKQMLLDGFNKTEIRNANLLIVEALEAEQRLYGIEPTAAERVERREKLLESNVLTEMVQLLRDFMQETQVQICEKQDESTSRLYAQASRLIRDHYAEDLTLQMIAEKLNVNYSYLSRIIKKESERNFRDILRECRLEEARKKLLQTDLMVYEIAYAVGFKDPQHFSEAFKLQYGRGPMAYREEMRQGKE</sequence>
<dbReference type="InterPro" id="IPR018060">
    <property type="entry name" value="HTH_AraC"/>
</dbReference>
<reference evidence="7 8" key="1">
    <citation type="submission" date="2024-09" db="EMBL/GenBank/DDBJ databases">
        <authorList>
            <person name="Sun Q."/>
            <person name="Mori K."/>
        </authorList>
    </citation>
    <scope>NUCLEOTIDE SEQUENCE [LARGE SCALE GENOMIC DNA]</scope>
    <source>
        <strain evidence="7 8">CCM 4839</strain>
    </source>
</reference>
<dbReference type="Proteomes" id="UP001589818">
    <property type="component" value="Unassembled WGS sequence"/>
</dbReference>
<evidence type="ECO:0000256" key="4">
    <source>
        <dbReference type="PROSITE-ProRule" id="PRU00169"/>
    </source>
</evidence>
<dbReference type="SUPFAM" id="SSF46689">
    <property type="entry name" value="Homeodomain-like"/>
    <property type="match status" value="1"/>
</dbReference>
<keyword evidence="3" id="KW-0804">Transcription</keyword>
<accession>A0ABV6JIU2</accession>
<evidence type="ECO:0000259" key="6">
    <source>
        <dbReference type="PROSITE" id="PS50110"/>
    </source>
</evidence>
<evidence type="ECO:0000256" key="2">
    <source>
        <dbReference type="ARBA" id="ARBA00023125"/>
    </source>
</evidence>
<evidence type="ECO:0000256" key="3">
    <source>
        <dbReference type="ARBA" id="ARBA00023163"/>
    </source>
</evidence>
<dbReference type="RefSeq" id="WP_204817609.1">
    <property type="nucleotide sequence ID" value="NZ_JANHOF010000002.1"/>
</dbReference>
<gene>
    <name evidence="7" type="ORF">ACFFJ8_31195</name>
</gene>
<evidence type="ECO:0000313" key="8">
    <source>
        <dbReference type="Proteomes" id="UP001589818"/>
    </source>
</evidence>
<feature type="domain" description="Response regulatory" evidence="6">
    <location>
        <begin position="2"/>
        <end position="119"/>
    </location>
</feature>
<keyword evidence="2" id="KW-0238">DNA-binding</keyword>
<evidence type="ECO:0000256" key="1">
    <source>
        <dbReference type="ARBA" id="ARBA00023015"/>
    </source>
</evidence>
<dbReference type="CDD" id="cd17536">
    <property type="entry name" value="REC_YesN-like"/>
    <property type="match status" value="1"/>
</dbReference>
<keyword evidence="4" id="KW-0597">Phosphoprotein</keyword>
<evidence type="ECO:0000259" key="5">
    <source>
        <dbReference type="PROSITE" id="PS01124"/>
    </source>
</evidence>
<dbReference type="InterPro" id="IPR011006">
    <property type="entry name" value="CheY-like_superfamily"/>
</dbReference>
<dbReference type="Pfam" id="PF12833">
    <property type="entry name" value="HTH_18"/>
    <property type="match status" value="1"/>
</dbReference>
<dbReference type="PROSITE" id="PS50110">
    <property type="entry name" value="RESPONSE_REGULATORY"/>
    <property type="match status" value="1"/>
</dbReference>